<sequence length="445" mass="49851">MIQDSTAQLGFYRRSVFVLYRRKDYRIFPLILLSTYHAKQLNLAANTNPKMRFIGAALLLSLAFLSTGAAHLTLSISPLGKDVILEENADLNLTCRVITKDRSNIRYELSWKLPTRTNSQPKSSVNADRITVYQRNDQLTVTIHSMQEEDTGIYVCKLQEDGIIWTKKIAVFVRSKKCNDPFFDCGGGLCIYKHFVCDGYIDCPSGYDEEYKYCGQDACRDKILCDGRCITKDLCCDPLIQHNCTANYLMPCCQNIMPQSLYQYQGYHGEVINAPPCSPAEECHYGHFIGVGNSIMYIVASCAGVVMIVSTIIMFLACRICSKHSGEMQRWARAQPSGLHRQYMQGVSTVRDSDSTDNVDFMFEDINSDQCRSGTDTPDDFVLCNFVPGFGYEIADCGPKPPPYTENVIGIPPPPYQSRIDLTEPNKDEDGNNESVATPGGNSNQ</sequence>
<feature type="disulfide bond" evidence="2">
    <location>
        <begin position="185"/>
        <end position="203"/>
    </location>
</feature>
<feature type="region of interest" description="Disordered" evidence="3">
    <location>
        <begin position="405"/>
        <end position="445"/>
    </location>
</feature>
<feature type="transmembrane region" description="Helical" evidence="4">
    <location>
        <begin position="53"/>
        <end position="74"/>
    </location>
</feature>
<comment type="caution">
    <text evidence="2">Lacks conserved residue(s) required for the propagation of feature annotation.</text>
</comment>
<keyword evidence="4" id="KW-0812">Transmembrane</keyword>
<dbReference type="Gene3D" id="2.60.40.10">
    <property type="entry name" value="Immunoglobulins"/>
    <property type="match status" value="1"/>
</dbReference>
<dbReference type="InterPro" id="IPR013151">
    <property type="entry name" value="Immunoglobulin_dom"/>
</dbReference>
<dbReference type="EMBL" id="JAFNEN010000426">
    <property type="protein sequence ID" value="KAG8183236.1"/>
    <property type="molecule type" value="Genomic_DNA"/>
</dbReference>
<evidence type="ECO:0000313" key="7">
    <source>
        <dbReference type="Proteomes" id="UP000827092"/>
    </source>
</evidence>
<keyword evidence="1 2" id="KW-1015">Disulfide bond</keyword>
<feature type="domain" description="Ig-like" evidence="5">
    <location>
        <begin position="49"/>
        <end position="170"/>
    </location>
</feature>
<dbReference type="Pfam" id="PF00047">
    <property type="entry name" value="ig"/>
    <property type="match status" value="1"/>
</dbReference>
<dbReference type="AlphaFoldDB" id="A0AAV6UHW0"/>
<feature type="transmembrane region" description="Helical" evidence="4">
    <location>
        <begin position="295"/>
        <end position="318"/>
    </location>
</feature>
<feature type="compositionally biased region" description="Polar residues" evidence="3">
    <location>
        <begin position="433"/>
        <end position="445"/>
    </location>
</feature>
<dbReference type="InterPro" id="IPR023415">
    <property type="entry name" value="LDLR_class-A_CS"/>
</dbReference>
<evidence type="ECO:0000313" key="6">
    <source>
        <dbReference type="EMBL" id="KAG8183236.1"/>
    </source>
</evidence>
<keyword evidence="4" id="KW-1133">Transmembrane helix</keyword>
<dbReference type="CDD" id="cd00112">
    <property type="entry name" value="LDLa"/>
    <property type="match status" value="1"/>
</dbReference>
<evidence type="ECO:0000256" key="3">
    <source>
        <dbReference type="SAM" id="MobiDB-lite"/>
    </source>
</evidence>
<gene>
    <name evidence="6" type="ORF">JTE90_014410</name>
</gene>
<organism evidence="6 7">
    <name type="scientific">Oedothorax gibbosus</name>
    <dbReference type="NCBI Taxonomy" id="931172"/>
    <lineage>
        <taxon>Eukaryota</taxon>
        <taxon>Metazoa</taxon>
        <taxon>Ecdysozoa</taxon>
        <taxon>Arthropoda</taxon>
        <taxon>Chelicerata</taxon>
        <taxon>Arachnida</taxon>
        <taxon>Araneae</taxon>
        <taxon>Araneomorphae</taxon>
        <taxon>Entelegynae</taxon>
        <taxon>Araneoidea</taxon>
        <taxon>Linyphiidae</taxon>
        <taxon>Erigoninae</taxon>
        <taxon>Oedothorax</taxon>
    </lineage>
</organism>
<dbReference type="PROSITE" id="PS50068">
    <property type="entry name" value="LDLRA_2"/>
    <property type="match status" value="1"/>
</dbReference>
<dbReference type="InterPro" id="IPR036179">
    <property type="entry name" value="Ig-like_dom_sf"/>
</dbReference>
<reference evidence="6 7" key="1">
    <citation type="journal article" date="2022" name="Nat. Ecol. Evol.">
        <title>A masculinizing supergene underlies an exaggerated male reproductive morph in a spider.</title>
        <authorList>
            <person name="Hendrickx F."/>
            <person name="De Corte Z."/>
            <person name="Sonet G."/>
            <person name="Van Belleghem S.M."/>
            <person name="Kostlbacher S."/>
            <person name="Vangestel C."/>
        </authorList>
    </citation>
    <scope>NUCLEOTIDE SEQUENCE [LARGE SCALE GENOMIC DNA]</scope>
    <source>
        <strain evidence="6">W744_W776</strain>
    </source>
</reference>
<dbReference type="InterPro" id="IPR007110">
    <property type="entry name" value="Ig-like_dom"/>
</dbReference>
<feature type="compositionally biased region" description="Basic and acidic residues" evidence="3">
    <location>
        <begin position="421"/>
        <end position="430"/>
    </location>
</feature>
<dbReference type="SUPFAM" id="SSF57424">
    <property type="entry name" value="LDL receptor-like module"/>
    <property type="match status" value="1"/>
</dbReference>
<dbReference type="InterPro" id="IPR003599">
    <property type="entry name" value="Ig_sub"/>
</dbReference>
<dbReference type="Proteomes" id="UP000827092">
    <property type="component" value="Unassembled WGS sequence"/>
</dbReference>
<dbReference type="PROSITE" id="PS01209">
    <property type="entry name" value="LDLRA_1"/>
    <property type="match status" value="1"/>
</dbReference>
<keyword evidence="4" id="KW-0472">Membrane</keyword>
<dbReference type="SMART" id="SM00409">
    <property type="entry name" value="IG"/>
    <property type="match status" value="1"/>
</dbReference>
<accession>A0AAV6UHW0</accession>
<dbReference type="InterPro" id="IPR036055">
    <property type="entry name" value="LDL_receptor-like_sf"/>
</dbReference>
<dbReference type="SUPFAM" id="SSF48726">
    <property type="entry name" value="Immunoglobulin"/>
    <property type="match status" value="1"/>
</dbReference>
<dbReference type="InterPro" id="IPR013783">
    <property type="entry name" value="Ig-like_fold"/>
</dbReference>
<name>A0AAV6UHW0_9ARAC</name>
<dbReference type="SMART" id="SM00192">
    <property type="entry name" value="LDLa"/>
    <property type="match status" value="1"/>
</dbReference>
<comment type="caution">
    <text evidence="6">The sequence shown here is derived from an EMBL/GenBank/DDBJ whole genome shotgun (WGS) entry which is preliminary data.</text>
</comment>
<evidence type="ECO:0000256" key="1">
    <source>
        <dbReference type="ARBA" id="ARBA00023157"/>
    </source>
</evidence>
<evidence type="ECO:0000259" key="5">
    <source>
        <dbReference type="PROSITE" id="PS50835"/>
    </source>
</evidence>
<evidence type="ECO:0000256" key="2">
    <source>
        <dbReference type="PROSITE-ProRule" id="PRU00124"/>
    </source>
</evidence>
<dbReference type="PROSITE" id="PS50835">
    <property type="entry name" value="IG_LIKE"/>
    <property type="match status" value="1"/>
</dbReference>
<dbReference type="Pfam" id="PF00057">
    <property type="entry name" value="Ldl_recept_a"/>
    <property type="match status" value="1"/>
</dbReference>
<keyword evidence="7" id="KW-1185">Reference proteome</keyword>
<protein>
    <recommendedName>
        <fullName evidence="5">Ig-like domain-containing protein</fullName>
    </recommendedName>
</protein>
<dbReference type="Gene3D" id="4.10.400.10">
    <property type="entry name" value="Low-density Lipoprotein Receptor"/>
    <property type="match status" value="1"/>
</dbReference>
<evidence type="ECO:0000256" key="4">
    <source>
        <dbReference type="SAM" id="Phobius"/>
    </source>
</evidence>
<feature type="disulfide bond" evidence="2">
    <location>
        <begin position="178"/>
        <end position="190"/>
    </location>
</feature>
<dbReference type="InterPro" id="IPR002172">
    <property type="entry name" value="LDrepeatLR_classA_rpt"/>
</dbReference>
<proteinExistence type="predicted"/>